<dbReference type="AlphaFoldDB" id="A0AAE9L064"/>
<gene>
    <name evidence="1" type="ORF">LNQ82_02785</name>
</gene>
<evidence type="ECO:0000313" key="2">
    <source>
        <dbReference type="Proteomes" id="UP001056819"/>
    </source>
</evidence>
<protein>
    <submittedName>
        <fullName evidence="1">Uncharacterized protein</fullName>
    </submittedName>
</protein>
<sequence>MNHNMLAIYPVLLEQVRQVQGVYAVQGVRELAQMLDDNSIRPVDGTLYAVFDGWLPLADGVKAKQQKRKRLSFSLILAKQFYGAEDVPHEQPDVGELLARICGALQGWHPRDDVGRPLTASPFDEVQAAPIQFFDNFALYPMRFETEIISNYTGV</sequence>
<dbReference type="Proteomes" id="UP001056819">
    <property type="component" value="Chromosome"/>
</dbReference>
<dbReference type="InterPro" id="IPR056912">
    <property type="entry name" value="Phage_JBD30_tail_term-like"/>
</dbReference>
<name>A0AAE9L064_9NEIS</name>
<organism evidence="1 2">
    <name type="scientific">Conchiformibius steedae DSM 2580</name>
    <dbReference type="NCBI Taxonomy" id="1121352"/>
    <lineage>
        <taxon>Bacteria</taxon>
        <taxon>Pseudomonadati</taxon>
        <taxon>Pseudomonadota</taxon>
        <taxon>Betaproteobacteria</taxon>
        <taxon>Neisseriales</taxon>
        <taxon>Neisseriaceae</taxon>
        <taxon>Conchiformibius</taxon>
    </lineage>
</organism>
<evidence type="ECO:0000313" key="1">
    <source>
        <dbReference type="EMBL" id="URD68106.1"/>
    </source>
</evidence>
<dbReference type="EMBL" id="CP097501">
    <property type="protein sequence ID" value="URD68106.1"/>
    <property type="molecule type" value="Genomic_DNA"/>
</dbReference>
<dbReference type="Pfam" id="PF23840">
    <property type="entry name" value="Phage_tail_terminator"/>
    <property type="match status" value="1"/>
</dbReference>
<accession>A0AAE9L064</accession>
<proteinExistence type="predicted"/>
<dbReference type="RefSeq" id="WP_027021955.1">
    <property type="nucleotide sequence ID" value="NZ_CP097501.1"/>
</dbReference>
<reference evidence="1" key="1">
    <citation type="submission" date="2022-05" db="EMBL/GenBank/DDBJ databases">
        <title>Alysiella filiformis genome sequencing.</title>
        <authorList>
            <person name="Viehboeck T."/>
        </authorList>
    </citation>
    <scope>NUCLEOTIDE SEQUENCE</scope>
    <source>
        <strain evidence="1">DSM 2580</strain>
    </source>
</reference>